<accession>A0A1H2JKK1</accession>
<dbReference type="STRING" id="158898.SAMN04488548_1342211"/>
<organism evidence="2 3">
    <name type="scientific">Gordonia westfalica</name>
    <dbReference type="NCBI Taxonomy" id="158898"/>
    <lineage>
        <taxon>Bacteria</taxon>
        <taxon>Bacillati</taxon>
        <taxon>Actinomycetota</taxon>
        <taxon>Actinomycetes</taxon>
        <taxon>Mycobacteriales</taxon>
        <taxon>Gordoniaceae</taxon>
        <taxon>Gordonia</taxon>
    </lineage>
</organism>
<dbReference type="OrthoDB" id="4375846at2"/>
<dbReference type="Proteomes" id="UP000183180">
    <property type="component" value="Unassembled WGS sequence"/>
</dbReference>
<dbReference type="Proteomes" id="UP001265083">
    <property type="component" value="Unassembled WGS sequence"/>
</dbReference>
<dbReference type="EMBL" id="FNLM01000034">
    <property type="protein sequence ID" value="SDU56681.1"/>
    <property type="molecule type" value="Genomic_DNA"/>
</dbReference>
<evidence type="ECO:0000313" key="4">
    <source>
        <dbReference type="Proteomes" id="UP001265083"/>
    </source>
</evidence>
<evidence type="ECO:0000313" key="2">
    <source>
        <dbReference type="EMBL" id="SDU56681.1"/>
    </source>
</evidence>
<evidence type="ECO:0000313" key="3">
    <source>
        <dbReference type="Proteomes" id="UP000183180"/>
    </source>
</evidence>
<dbReference type="AlphaFoldDB" id="A0A1H2JKK1"/>
<proteinExistence type="predicted"/>
<dbReference type="EMBL" id="JAVLUS010000018">
    <property type="protein sequence ID" value="MDS1115929.1"/>
    <property type="molecule type" value="Genomic_DNA"/>
</dbReference>
<evidence type="ECO:0000313" key="1">
    <source>
        <dbReference type="EMBL" id="MDS1115929.1"/>
    </source>
</evidence>
<keyword evidence="4" id="KW-1185">Reference proteome</keyword>
<reference evidence="2 3" key="1">
    <citation type="submission" date="2016-10" db="EMBL/GenBank/DDBJ databases">
        <authorList>
            <person name="de Groot N.N."/>
        </authorList>
    </citation>
    <scope>NUCLEOTIDE SEQUENCE [LARGE SCALE GENOMIC DNA]</scope>
    <source>
        <strain evidence="2 3">DSM 44215</strain>
    </source>
</reference>
<sequence length="157" mass="16291">MGPAYQRTTVRADLSALPADLAAALRDHAESRQLTITDDLPAWSTRSINPPASSLAGRLFGRRANPVDPDSEHQTLVVLHPKHLLIVVSGAERGISALSVPLAIASVDAPGTPDGFSVTGFAGDDGRPGSHYIGVGEPQGRECRDAVLAAIVAAKNA</sequence>
<protein>
    <submittedName>
        <fullName evidence="2">Uncharacterized protein</fullName>
    </submittedName>
</protein>
<reference evidence="1 4" key="2">
    <citation type="submission" date="2023-08" db="EMBL/GenBank/DDBJ databases">
        <title>Bioegradation of LLDPE and BLDPE plastic by marine bacteria from coast plastic debris.</title>
        <authorList>
            <person name="Rong Z."/>
        </authorList>
    </citation>
    <scope>NUCLEOTIDE SEQUENCE [LARGE SCALE GENOMIC DNA]</scope>
    <source>
        <strain evidence="1 4">Z-2</strain>
    </source>
</reference>
<gene>
    <name evidence="1" type="ORF">RD149_19470</name>
    <name evidence="2" type="ORF">SAMN04488548_1342211</name>
</gene>
<dbReference type="RefSeq" id="WP_074850611.1">
    <property type="nucleotide sequence ID" value="NZ_FNLM01000034.1"/>
</dbReference>
<name>A0A1H2JKK1_9ACTN</name>